<name>A0A6C0D431_9ZZZZ</name>
<proteinExistence type="predicted"/>
<dbReference type="AlphaFoldDB" id="A0A6C0D431"/>
<reference evidence="2" key="1">
    <citation type="journal article" date="2020" name="Nature">
        <title>Giant virus diversity and host interactions through global metagenomics.</title>
        <authorList>
            <person name="Schulz F."/>
            <person name="Roux S."/>
            <person name="Paez-Espino D."/>
            <person name="Jungbluth S."/>
            <person name="Walsh D.A."/>
            <person name="Denef V.J."/>
            <person name="McMahon K.D."/>
            <person name="Konstantinidis K.T."/>
            <person name="Eloe-Fadrosh E.A."/>
            <person name="Kyrpides N.C."/>
            <person name="Woyke T."/>
        </authorList>
    </citation>
    <scope>NUCLEOTIDE SEQUENCE</scope>
    <source>
        <strain evidence="2">GVMAG-M-3300023174-111</strain>
    </source>
</reference>
<dbReference type="EMBL" id="MN739531">
    <property type="protein sequence ID" value="QHT11142.1"/>
    <property type="molecule type" value="Genomic_DNA"/>
</dbReference>
<protein>
    <recommendedName>
        <fullName evidence="1">DOT1 domain-containing protein</fullName>
    </recommendedName>
</protein>
<organism evidence="2">
    <name type="scientific">viral metagenome</name>
    <dbReference type="NCBI Taxonomy" id="1070528"/>
    <lineage>
        <taxon>unclassified sequences</taxon>
        <taxon>metagenomes</taxon>
        <taxon>organismal metagenomes</taxon>
    </lineage>
</organism>
<dbReference type="SUPFAM" id="SSF53335">
    <property type="entry name" value="S-adenosyl-L-methionine-dependent methyltransferases"/>
    <property type="match status" value="1"/>
</dbReference>
<dbReference type="InterPro" id="IPR025789">
    <property type="entry name" value="DOT1_dom"/>
</dbReference>
<dbReference type="GO" id="GO:0031151">
    <property type="term" value="F:histone H3K79 methyltransferase activity"/>
    <property type="evidence" value="ECO:0007669"/>
    <property type="project" value="InterPro"/>
</dbReference>
<sequence>MYRRQTAARRLRQRRGGTRRMLHQTIEPSFEQLYIQQLQQLYPQCKRDDDRDTLTNKYEGHRITYGEMNYDGLEKLFQHVLNFDNSDSFRFNPRCFIDVGSGRGKLCLYMAGKSSIDQVLGIELVDARHQDAEQLKHSLSDYSCTKKVRFLNSSIFDISLRSLVRTGPVFVWFSNLCFDQNITDDIYQKLVNELPVGSIICSSKIPNIELPNCINMGSIEIDMSWKSGSNVNIFQIIN</sequence>
<dbReference type="Pfam" id="PF08123">
    <property type="entry name" value="DOT1"/>
    <property type="match status" value="1"/>
</dbReference>
<dbReference type="InterPro" id="IPR029063">
    <property type="entry name" value="SAM-dependent_MTases_sf"/>
</dbReference>
<evidence type="ECO:0000313" key="2">
    <source>
        <dbReference type="EMBL" id="QHT11142.1"/>
    </source>
</evidence>
<dbReference type="Gene3D" id="3.40.50.150">
    <property type="entry name" value="Vaccinia Virus protein VP39"/>
    <property type="match status" value="1"/>
</dbReference>
<feature type="domain" description="DOT1" evidence="1">
    <location>
        <begin position="58"/>
        <end position="204"/>
    </location>
</feature>
<accession>A0A6C0D431</accession>
<evidence type="ECO:0000259" key="1">
    <source>
        <dbReference type="Pfam" id="PF08123"/>
    </source>
</evidence>